<feature type="compositionally biased region" description="Low complexity" evidence="2">
    <location>
        <begin position="402"/>
        <end position="413"/>
    </location>
</feature>
<keyword evidence="5" id="KW-1185">Reference proteome</keyword>
<feature type="compositionally biased region" description="Polar residues" evidence="2">
    <location>
        <begin position="60"/>
        <end position="74"/>
    </location>
</feature>
<gene>
    <name evidence="4" type="ordered locus">M301_1007</name>
</gene>
<accession>D7DQ20</accession>
<keyword evidence="1" id="KW-0175">Coiled coil</keyword>
<feature type="domain" description="Flagellar hook-length control protein-like C-terminal" evidence="3">
    <location>
        <begin position="323"/>
        <end position="406"/>
    </location>
</feature>
<keyword evidence="4" id="KW-0966">Cell projection</keyword>
<feature type="compositionally biased region" description="Polar residues" evidence="2">
    <location>
        <begin position="81"/>
        <end position="93"/>
    </location>
</feature>
<feature type="region of interest" description="Disordered" evidence="2">
    <location>
        <begin position="51"/>
        <end position="93"/>
    </location>
</feature>
<dbReference type="RefSeq" id="WP_013147707.1">
    <property type="nucleotide sequence ID" value="NC_014207.1"/>
</dbReference>
<sequence length="450" mass="48068">MKNLSLQMTETLLKKPADAVSKSTVVSDGAAQVENNASFQMMLNKQVQAKHALAREVENRQSQTKQAQKTTGKESSSTTTQPENVDATTTQKSVQKVNHLQLAMMATSRAKAQKDAESIDPMQLDSKDLMALDAKSTLVKKSDETKADSDVAASTDVNLTSNPSITDVSGAQMLSSMISEAKQAPLGQAVEGAEMSAEKQLTLGAERGSVLKDAVLSNALSQGKTASDAKDLAVVDDKQSRHDWIDAMLPNASKPTNGDDAARLMLKAEKESAMNQVAVPANFQSTSQSITQISAAETMQQLGSSNTINAYPGKTGWDQAISQKVVWMLGGQEQSATLTLNPPDMGPLQVVIHVHNDQADTTFISDNAEVRQALQDGMDNLRNKMNEAGIQLGQANVNSGGQMQQQFQQAAQQSRADASLGRNDSAPPLEHLSSPKTLVRTSNGLVDTFV</sequence>
<dbReference type="Pfam" id="PF02120">
    <property type="entry name" value="Flg_hook"/>
    <property type="match status" value="1"/>
</dbReference>
<dbReference type="STRING" id="666681.M301_1007"/>
<dbReference type="KEGG" id="meh:M301_1007"/>
<feature type="region of interest" description="Disordered" evidence="2">
    <location>
        <begin position="400"/>
        <end position="438"/>
    </location>
</feature>
<dbReference type="Gene3D" id="3.30.750.140">
    <property type="match status" value="1"/>
</dbReference>
<dbReference type="Proteomes" id="UP000000383">
    <property type="component" value="Chromosome"/>
</dbReference>
<dbReference type="AlphaFoldDB" id="D7DQ20"/>
<protein>
    <submittedName>
        <fullName evidence="4">Flagellar hook-length control protein</fullName>
    </submittedName>
</protein>
<name>D7DQ20_METV0</name>
<dbReference type="CDD" id="cd17470">
    <property type="entry name" value="T3SS_Flik_C"/>
    <property type="match status" value="1"/>
</dbReference>
<feature type="coiled-coil region" evidence="1">
    <location>
        <begin position="371"/>
        <end position="398"/>
    </location>
</feature>
<keyword evidence="4" id="KW-0969">Cilium</keyword>
<evidence type="ECO:0000256" key="2">
    <source>
        <dbReference type="SAM" id="MobiDB-lite"/>
    </source>
</evidence>
<dbReference type="PANTHER" id="PTHR37533:SF2">
    <property type="entry name" value="FLAGELLAR HOOK-LENGTH CONTROL PROTEIN"/>
    <property type="match status" value="1"/>
</dbReference>
<evidence type="ECO:0000256" key="1">
    <source>
        <dbReference type="SAM" id="Coils"/>
    </source>
</evidence>
<evidence type="ECO:0000313" key="4">
    <source>
        <dbReference type="EMBL" id="ADI29391.1"/>
    </source>
</evidence>
<proteinExistence type="predicted"/>
<reference evidence="4 5" key="2">
    <citation type="journal article" date="2011" name="J. Bacteriol.">
        <title>Genomes of three methylotrophs from a single niche uncover genetic and metabolic divergence of Methylophilaceae.</title>
        <authorList>
            <person name="Lapidus A."/>
            <person name="Clum A."/>
            <person name="Labutti K."/>
            <person name="Kaluzhnaya M.G."/>
            <person name="Lim S."/>
            <person name="Beck D.A."/>
            <person name="Glavina Del Rio T."/>
            <person name="Nolan M."/>
            <person name="Mavromatis K."/>
            <person name="Huntemann M."/>
            <person name="Lucas S."/>
            <person name="Lidstrom M.E."/>
            <person name="Ivanova N."/>
            <person name="Chistoserdova L."/>
        </authorList>
    </citation>
    <scope>NUCLEOTIDE SEQUENCE [LARGE SCALE GENOMIC DNA]</scope>
    <source>
        <strain evidence="4 5">301</strain>
    </source>
</reference>
<dbReference type="PANTHER" id="PTHR37533">
    <property type="entry name" value="FLAGELLAR HOOK-LENGTH CONTROL PROTEIN"/>
    <property type="match status" value="1"/>
</dbReference>
<dbReference type="OrthoDB" id="8596319at2"/>
<dbReference type="InterPro" id="IPR038610">
    <property type="entry name" value="FliK-like_C_sf"/>
</dbReference>
<dbReference type="EMBL" id="CP002056">
    <property type="protein sequence ID" value="ADI29391.1"/>
    <property type="molecule type" value="Genomic_DNA"/>
</dbReference>
<dbReference type="InterPro" id="IPR021136">
    <property type="entry name" value="Flagellar_hook_control-like_C"/>
</dbReference>
<evidence type="ECO:0000259" key="3">
    <source>
        <dbReference type="Pfam" id="PF02120"/>
    </source>
</evidence>
<dbReference type="InterPro" id="IPR052563">
    <property type="entry name" value="FliK"/>
</dbReference>
<dbReference type="HOGENOM" id="CLU_608079_0_0_4"/>
<keyword evidence="4" id="KW-0282">Flagellum</keyword>
<reference evidence="5" key="1">
    <citation type="submission" date="2010-05" db="EMBL/GenBank/DDBJ databases">
        <title>Complete sequence of Methylotenera sp. 301.</title>
        <authorList>
            <person name="Lucas S."/>
            <person name="Copeland A."/>
            <person name="Lapidus A."/>
            <person name="Cheng J.-F."/>
            <person name="Bruce D."/>
            <person name="Goodwin L."/>
            <person name="Pitluck S."/>
            <person name="Clum A."/>
            <person name="Land M."/>
            <person name="Hauser L."/>
            <person name="Kyrpides N."/>
            <person name="Ivanova N."/>
            <person name="Chistoservova L."/>
            <person name="Kalyuzhnaya M."/>
            <person name="Woyke T."/>
        </authorList>
    </citation>
    <scope>NUCLEOTIDE SEQUENCE [LARGE SCALE GENOMIC DNA]</scope>
    <source>
        <strain evidence="5">301</strain>
    </source>
</reference>
<dbReference type="eggNOG" id="COG3144">
    <property type="taxonomic scope" value="Bacteria"/>
</dbReference>
<organism evidence="4 5">
    <name type="scientific">Methylotenera versatilis (strain 301)</name>
    <dbReference type="NCBI Taxonomy" id="666681"/>
    <lineage>
        <taxon>Bacteria</taxon>
        <taxon>Pseudomonadati</taxon>
        <taxon>Pseudomonadota</taxon>
        <taxon>Betaproteobacteria</taxon>
        <taxon>Nitrosomonadales</taxon>
        <taxon>Methylophilaceae</taxon>
        <taxon>Methylotenera</taxon>
    </lineage>
</organism>
<evidence type="ECO:0000313" key="5">
    <source>
        <dbReference type="Proteomes" id="UP000000383"/>
    </source>
</evidence>